<protein>
    <submittedName>
        <fullName evidence="1">Uncharacterized protein</fullName>
    </submittedName>
</protein>
<dbReference type="EMBL" id="LAZR01012139">
    <property type="protein sequence ID" value="KKM34184.1"/>
    <property type="molecule type" value="Genomic_DNA"/>
</dbReference>
<name>A0A0F9LLV5_9ZZZZ</name>
<gene>
    <name evidence="1" type="ORF">LCGC14_1565410</name>
</gene>
<sequence>MKRCDAVIEVHSEHKIKTSISPGIPNDEYLEWLYTTDTLIYTVHLSCSENFKPYPLEEIKRDLLGSISVMGREINNFSSSIDYALALGIYLGYEEIELYGMPMRTGEEYTHQRPGLAFWVGLAAGRGVNINMMYENDLFDSPLYAGDK</sequence>
<evidence type="ECO:0000313" key="1">
    <source>
        <dbReference type="EMBL" id="KKM34184.1"/>
    </source>
</evidence>
<proteinExistence type="predicted"/>
<reference evidence="1" key="1">
    <citation type="journal article" date="2015" name="Nature">
        <title>Complex archaea that bridge the gap between prokaryotes and eukaryotes.</title>
        <authorList>
            <person name="Spang A."/>
            <person name="Saw J.H."/>
            <person name="Jorgensen S.L."/>
            <person name="Zaremba-Niedzwiedzka K."/>
            <person name="Martijn J."/>
            <person name="Lind A.E."/>
            <person name="van Eijk R."/>
            <person name="Schleper C."/>
            <person name="Guy L."/>
            <person name="Ettema T.J."/>
        </authorList>
    </citation>
    <scope>NUCLEOTIDE SEQUENCE</scope>
</reference>
<comment type="caution">
    <text evidence="1">The sequence shown here is derived from an EMBL/GenBank/DDBJ whole genome shotgun (WGS) entry which is preliminary data.</text>
</comment>
<organism evidence="1">
    <name type="scientific">marine sediment metagenome</name>
    <dbReference type="NCBI Taxonomy" id="412755"/>
    <lineage>
        <taxon>unclassified sequences</taxon>
        <taxon>metagenomes</taxon>
        <taxon>ecological metagenomes</taxon>
    </lineage>
</organism>
<dbReference type="AlphaFoldDB" id="A0A0F9LLV5"/>
<accession>A0A0F9LLV5</accession>